<reference evidence="12" key="1">
    <citation type="submission" date="2022-11" db="UniProtKB">
        <authorList>
            <consortium name="EnsemblMetazoa"/>
        </authorList>
    </citation>
    <scope>IDENTIFICATION</scope>
</reference>
<dbReference type="OMA" id="TWRGPIS"/>
<dbReference type="InterPro" id="IPR025561">
    <property type="entry name" value="KSR_SAM-like_dom"/>
</dbReference>
<feature type="region of interest" description="Disordered" evidence="9">
    <location>
        <begin position="911"/>
        <end position="934"/>
    </location>
</feature>
<dbReference type="GeneID" id="119730214"/>
<evidence type="ECO:0000313" key="12">
    <source>
        <dbReference type="EnsemblMetazoa" id="XP_038058931.1"/>
    </source>
</evidence>
<dbReference type="Gene3D" id="1.10.150.50">
    <property type="entry name" value="Transcription Factor, Ets-1"/>
    <property type="match status" value="1"/>
</dbReference>
<dbReference type="InterPro" id="IPR000719">
    <property type="entry name" value="Prot_kinase_dom"/>
</dbReference>
<dbReference type="SMART" id="SM00109">
    <property type="entry name" value="C1"/>
    <property type="match status" value="1"/>
</dbReference>
<dbReference type="GO" id="GO:0005524">
    <property type="term" value="F:ATP binding"/>
    <property type="evidence" value="ECO:0007669"/>
    <property type="project" value="UniProtKB-KW"/>
</dbReference>
<evidence type="ECO:0000256" key="8">
    <source>
        <dbReference type="ARBA" id="ARBA00048679"/>
    </source>
</evidence>
<evidence type="ECO:0000313" key="13">
    <source>
        <dbReference type="Proteomes" id="UP000887568"/>
    </source>
</evidence>
<feature type="compositionally biased region" description="Polar residues" evidence="9">
    <location>
        <begin position="297"/>
        <end position="310"/>
    </location>
</feature>
<feature type="compositionally biased region" description="Basic and acidic residues" evidence="9">
    <location>
        <begin position="313"/>
        <end position="323"/>
    </location>
</feature>
<evidence type="ECO:0000259" key="11">
    <source>
        <dbReference type="PROSITE" id="PS50081"/>
    </source>
</evidence>
<name>A0A914A698_PATMI</name>
<dbReference type="PROSITE" id="PS50081">
    <property type="entry name" value="ZF_DAG_PE_2"/>
    <property type="match status" value="1"/>
</dbReference>
<feature type="region of interest" description="Disordered" evidence="9">
    <location>
        <begin position="157"/>
        <end position="214"/>
    </location>
</feature>
<dbReference type="EnsemblMetazoa" id="XM_038203003.1">
    <property type="protein sequence ID" value="XP_038058931.1"/>
    <property type="gene ID" value="LOC119730214"/>
</dbReference>
<dbReference type="PANTHER" id="PTHR44329:SF253">
    <property type="entry name" value="KINASE SUPPRESSOR OF RAS 2"/>
    <property type="match status" value="1"/>
</dbReference>
<dbReference type="InterPro" id="IPR001245">
    <property type="entry name" value="Ser-Thr/Tyr_kinase_cat_dom"/>
</dbReference>
<dbReference type="InterPro" id="IPR046861">
    <property type="entry name" value="SAM_KSR1_N"/>
</dbReference>
<comment type="catalytic activity">
    <reaction evidence="8">
        <text>L-seryl-[protein] + ATP = O-phospho-L-seryl-[protein] + ADP + H(+)</text>
        <dbReference type="Rhea" id="RHEA:17989"/>
        <dbReference type="Rhea" id="RHEA-COMP:9863"/>
        <dbReference type="Rhea" id="RHEA-COMP:11604"/>
        <dbReference type="ChEBI" id="CHEBI:15378"/>
        <dbReference type="ChEBI" id="CHEBI:29999"/>
        <dbReference type="ChEBI" id="CHEBI:30616"/>
        <dbReference type="ChEBI" id="CHEBI:83421"/>
        <dbReference type="ChEBI" id="CHEBI:456216"/>
        <dbReference type="EC" id="2.7.11.1"/>
    </reaction>
</comment>
<dbReference type="InterPro" id="IPR046933">
    <property type="entry name" value="SAM_KSR1_N_sf"/>
</dbReference>
<keyword evidence="2" id="KW-0479">Metal-binding</keyword>
<evidence type="ECO:0000256" key="5">
    <source>
        <dbReference type="ARBA" id="ARBA00022833"/>
    </source>
</evidence>
<dbReference type="InterPro" id="IPR011009">
    <property type="entry name" value="Kinase-like_dom_sf"/>
</dbReference>
<dbReference type="SUPFAM" id="SSF57889">
    <property type="entry name" value="Cysteine-rich domain"/>
    <property type="match status" value="1"/>
</dbReference>
<dbReference type="Gene3D" id="1.10.510.10">
    <property type="entry name" value="Transferase(Phosphotransferase) domain 1"/>
    <property type="match status" value="1"/>
</dbReference>
<comment type="catalytic activity">
    <reaction evidence="7">
        <text>L-threonyl-[protein] + ATP = O-phospho-L-threonyl-[protein] + ADP + H(+)</text>
        <dbReference type="Rhea" id="RHEA:46608"/>
        <dbReference type="Rhea" id="RHEA-COMP:11060"/>
        <dbReference type="Rhea" id="RHEA-COMP:11605"/>
        <dbReference type="ChEBI" id="CHEBI:15378"/>
        <dbReference type="ChEBI" id="CHEBI:30013"/>
        <dbReference type="ChEBI" id="CHEBI:30616"/>
        <dbReference type="ChEBI" id="CHEBI:61977"/>
        <dbReference type="ChEBI" id="CHEBI:456216"/>
        <dbReference type="EC" id="2.7.11.1"/>
    </reaction>
</comment>
<dbReference type="InterPro" id="IPR008271">
    <property type="entry name" value="Ser/Thr_kinase_AS"/>
</dbReference>
<feature type="compositionally biased region" description="Low complexity" evidence="9">
    <location>
        <begin position="504"/>
        <end position="530"/>
    </location>
</feature>
<dbReference type="CDD" id="cd14063">
    <property type="entry name" value="PK_KSR"/>
    <property type="match status" value="1"/>
</dbReference>
<feature type="compositionally biased region" description="Pro residues" evidence="9">
    <location>
        <begin position="531"/>
        <end position="542"/>
    </location>
</feature>
<dbReference type="InterPro" id="IPR002219">
    <property type="entry name" value="PKC_DAG/PE"/>
</dbReference>
<dbReference type="OrthoDB" id="774951at2759"/>
<organism evidence="12 13">
    <name type="scientific">Patiria miniata</name>
    <name type="common">Bat star</name>
    <name type="synonym">Asterina miniata</name>
    <dbReference type="NCBI Taxonomy" id="46514"/>
    <lineage>
        <taxon>Eukaryota</taxon>
        <taxon>Metazoa</taxon>
        <taxon>Echinodermata</taxon>
        <taxon>Eleutherozoa</taxon>
        <taxon>Asterozoa</taxon>
        <taxon>Asteroidea</taxon>
        <taxon>Valvatacea</taxon>
        <taxon>Valvatida</taxon>
        <taxon>Asterinidae</taxon>
        <taxon>Patiria</taxon>
    </lineage>
</organism>
<evidence type="ECO:0008006" key="14">
    <source>
        <dbReference type="Google" id="ProtNLM"/>
    </source>
</evidence>
<feature type="region of interest" description="Disordered" evidence="9">
    <location>
        <begin position="480"/>
        <end position="551"/>
    </location>
</feature>
<feature type="domain" description="Phorbol-ester/DAG-type" evidence="11">
    <location>
        <begin position="396"/>
        <end position="444"/>
    </location>
</feature>
<feature type="domain" description="Protein kinase" evidence="10">
    <location>
        <begin position="641"/>
        <end position="925"/>
    </location>
</feature>
<dbReference type="InterPro" id="IPR013761">
    <property type="entry name" value="SAM/pointed_sf"/>
</dbReference>
<dbReference type="Pfam" id="PF07714">
    <property type="entry name" value="PK_Tyr_Ser-Thr"/>
    <property type="match status" value="1"/>
</dbReference>
<dbReference type="InterPro" id="IPR046349">
    <property type="entry name" value="C1-like_sf"/>
</dbReference>
<evidence type="ECO:0000256" key="9">
    <source>
        <dbReference type="SAM" id="MobiDB-lite"/>
    </source>
</evidence>
<dbReference type="AlphaFoldDB" id="A0A914A698"/>
<dbReference type="PANTHER" id="PTHR44329">
    <property type="entry name" value="SERINE/THREONINE-PROTEIN KINASE TNNI3K-RELATED"/>
    <property type="match status" value="1"/>
</dbReference>
<keyword evidence="1" id="KW-0808">Transferase</keyword>
<evidence type="ECO:0000256" key="2">
    <source>
        <dbReference type="ARBA" id="ARBA00022723"/>
    </source>
</evidence>
<dbReference type="GO" id="GO:0004674">
    <property type="term" value="F:protein serine/threonine kinase activity"/>
    <property type="evidence" value="ECO:0007669"/>
    <property type="project" value="UniProtKB-EC"/>
</dbReference>
<dbReference type="InterPro" id="IPR051681">
    <property type="entry name" value="Ser/Thr_Kinases-Pseudokinases"/>
</dbReference>
<dbReference type="SMART" id="SM00220">
    <property type="entry name" value="S_TKc"/>
    <property type="match status" value="1"/>
</dbReference>
<feature type="compositionally biased region" description="Low complexity" evidence="9">
    <location>
        <begin position="168"/>
        <end position="200"/>
    </location>
</feature>
<dbReference type="CDD" id="cd20812">
    <property type="entry name" value="C1_KSR"/>
    <property type="match status" value="1"/>
</dbReference>
<evidence type="ECO:0000256" key="3">
    <source>
        <dbReference type="ARBA" id="ARBA00022741"/>
    </source>
</evidence>
<keyword evidence="3" id="KW-0547">Nucleotide-binding</keyword>
<dbReference type="Gene3D" id="3.30.60.20">
    <property type="match status" value="1"/>
</dbReference>
<dbReference type="Gene3D" id="6.10.140.1120">
    <property type="match status" value="1"/>
</dbReference>
<evidence type="ECO:0000256" key="1">
    <source>
        <dbReference type="ARBA" id="ARBA00022679"/>
    </source>
</evidence>
<dbReference type="Gene3D" id="3.30.200.20">
    <property type="entry name" value="Phosphorylase Kinase, domain 1"/>
    <property type="match status" value="1"/>
</dbReference>
<sequence>MADEPLVVSKALDNLRAIQSVIDGRITSLDGLRKLGSSDYTQQEIKTVEGKLAQLFGRQLAIKQRVKNNGYPLDNELNQFPNLRHLLHVVDIQGNAREKMLDKLQDLSELLEMTEYDIRAQALHCECEERTVRRLLAACKNLKRAYKAQLYGISSNMKDVSDKEPTDTSSYTSNSPESTSPKQKRTSTSSMGSASSEPPSIRVPPTPPPGGYPCEHYGRNQYTVTPPTTPKQWVKKTAAKGTPPPNKKMITVNLPLPESGLKRSKSTEASLPHRIDIEGGGSLSRIRGSKIPPLLKKQTSGGSCEANLNSSRRHSEDTMDRRNMSPHKGMFNSVSAFDTGKARTPPPVVGMLQKGRTANNGAIWQSKSETCLKTDTLAVPPRSPRAPRSNMVHSIKHRFSRKKFFPPPTCDYCHKIMLHGYKCKDCKYVCHNKCQPLAEKVRSCGLPRGYEQVFKDSYENKYGRSGTPSPLLIRRTAVSEASLPQSGQDHRYPPQVPAFSHGESSSNPSSTNSSTSSSPVPFTASSSSTTPPTPAHPSPSPHMDPCKPQFQFPDVTVNGLLNPNFDSYGDTFHSSINSDRTITVDSHNSNDSHDPFTDSERTLPEKVECIDDVDMADQVLHRKNSHKSNVLSEWDIPPDQLEITELIGTGRFGPVYKGRWHGDVAVKMLDIDMSDEEQLQAFKTEVSQFKKTRHDYVVLFMGTYLKPPKLAIVTSLCRGMTLYTRVHQRGERFGMNKAIVLATQVAQGMGYLHAKGIIHKDLKSKNIFLENGKVVITDFALFSIMRLSRENRRPNVMVIPDGWLCYLAPELITALRVDSSGSSDRELPFSTTSDIYSFGTIWYELLAGCLPFHKELAESIIWRVGKGIKQPLTHLQASKDVKDVLMMCWNYNPEKRPEFTDIIKTLNRLPKKRGGLHRSPSHPLHLSRSAESVL</sequence>
<accession>A0A914A698</accession>
<keyword evidence="6" id="KW-0067">ATP-binding</keyword>
<dbReference type="Pfam" id="PF00130">
    <property type="entry name" value="C1_1"/>
    <property type="match status" value="1"/>
</dbReference>
<dbReference type="GO" id="GO:0046872">
    <property type="term" value="F:metal ion binding"/>
    <property type="evidence" value="ECO:0007669"/>
    <property type="project" value="UniProtKB-KW"/>
</dbReference>
<evidence type="ECO:0000256" key="4">
    <source>
        <dbReference type="ARBA" id="ARBA00022777"/>
    </source>
</evidence>
<keyword evidence="4" id="KW-0418">Kinase</keyword>
<dbReference type="PROSITE" id="PS00479">
    <property type="entry name" value="ZF_DAG_PE_1"/>
    <property type="match status" value="1"/>
</dbReference>
<dbReference type="SUPFAM" id="SSF56112">
    <property type="entry name" value="Protein kinase-like (PK-like)"/>
    <property type="match status" value="1"/>
</dbReference>
<dbReference type="FunFam" id="1.10.510.10:FF:000107">
    <property type="entry name" value="kinase suppressor of Ras 1"/>
    <property type="match status" value="1"/>
</dbReference>
<dbReference type="Proteomes" id="UP000887568">
    <property type="component" value="Unplaced"/>
</dbReference>
<protein>
    <recommendedName>
        <fullName evidence="14">Kinase suppressor of Ras 2</fullName>
    </recommendedName>
</protein>
<evidence type="ECO:0000256" key="7">
    <source>
        <dbReference type="ARBA" id="ARBA00047899"/>
    </source>
</evidence>
<proteinExistence type="predicted"/>
<feature type="compositionally biased region" description="Basic residues" evidence="9">
    <location>
        <begin position="911"/>
        <end position="920"/>
    </location>
</feature>
<feature type="region of interest" description="Disordered" evidence="9">
    <location>
        <begin position="293"/>
        <end position="347"/>
    </location>
</feature>
<evidence type="ECO:0000256" key="6">
    <source>
        <dbReference type="ARBA" id="ARBA00022840"/>
    </source>
</evidence>
<feature type="compositionally biased region" description="Pro residues" evidence="9">
    <location>
        <begin position="201"/>
        <end position="211"/>
    </location>
</feature>
<dbReference type="Pfam" id="PF20406">
    <property type="entry name" value="SAM_KSR1_N"/>
    <property type="match status" value="1"/>
</dbReference>
<evidence type="ECO:0000259" key="10">
    <source>
        <dbReference type="PROSITE" id="PS50011"/>
    </source>
</evidence>
<dbReference type="RefSeq" id="XP_038058931.1">
    <property type="nucleotide sequence ID" value="XM_038203003.1"/>
</dbReference>
<keyword evidence="5" id="KW-0862">Zinc</keyword>
<dbReference type="FunFam" id="3.30.200.20:FF:000034">
    <property type="entry name" value="Kinase suppressor of Ras 1"/>
    <property type="match status" value="1"/>
</dbReference>
<dbReference type="PROSITE" id="PS50011">
    <property type="entry name" value="PROTEIN_KINASE_DOM"/>
    <property type="match status" value="1"/>
</dbReference>
<dbReference type="PROSITE" id="PS00108">
    <property type="entry name" value="PROTEIN_KINASE_ST"/>
    <property type="match status" value="1"/>
</dbReference>
<dbReference type="Pfam" id="PF13543">
    <property type="entry name" value="SAM_KSR1"/>
    <property type="match status" value="1"/>
</dbReference>
<keyword evidence="13" id="KW-1185">Reference proteome</keyword>